<reference evidence="2" key="1">
    <citation type="journal article" date="2019" name="Int. J. Syst. Evol. Microbiol.">
        <title>The Global Catalogue of Microorganisms (GCM) 10K type strain sequencing project: providing services to taxonomists for standard genome sequencing and annotation.</title>
        <authorList>
            <consortium name="The Broad Institute Genomics Platform"/>
            <consortium name="The Broad Institute Genome Sequencing Center for Infectious Disease"/>
            <person name="Wu L."/>
            <person name="Ma J."/>
        </authorList>
    </citation>
    <scope>NUCLEOTIDE SEQUENCE [LARGE SCALE GENOMIC DNA]</scope>
    <source>
        <strain evidence="2">CGMCC 4.7317</strain>
    </source>
</reference>
<dbReference type="InterPro" id="IPR029062">
    <property type="entry name" value="Class_I_gatase-like"/>
</dbReference>
<gene>
    <name evidence="1" type="ORF">ACFQGU_03765</name>
</gene>
<organism evidence="1 2">
    <name type="scientific">Longivirga aurantiaca</name>
    <dbReference type="NCBI Taxonomy" id="1837743"/>
    <lineage>
        <taxon>Bacteria</taxon>
        <taxon>Bacillati</taxon>
        <taxon>Actinomycetota</taxon>
        <taxon>Actinomycetes</taxon>
        <taxon>Sporichthyales</taxon>
        <taxon>Sporichthyaceae</taxon>
        <taxon>Longivirga</taxon>
    </lineage>
</organism>
<sequence>MGASLTGRPRVGITAEERSVDLNVLIEDCVVVARQYAQAVWDAGGMPVILPVLTPDDAPEIVAGLDALLLTGGGDVEPGIYGEQWHDATYGVVGERDAFEIALVRAVQELRRPALGICRGLQLLNVAHGGTLDRHVSTDHIEHWQPGFAPAHLVTIAEESRLGRIFGAGERVVNSFHHQAAEKVGEGLRVTATAADGTIEALEVIDEDEWLVGVQWHPERPWRPESPDLPLFTALVTEARRSMLTSL</sequence>
<evidence type="ECO:0000313" key="1">
    <source>
        <dbReference type="EMBL" id="MFC6236979.1"/>
    </source>
</evidence>
<dbReference type="GO" id="GO:0016787">
    <property type="term" value="F:hydrolase activity"/>
    <property type="evidence" value="ECO:0007669"/>
    <property type="project" value="UniProtKB-KW"/>
</dbReference>
<dbReference type="SUPFAM" id="SSF52317">
    <property type="entry name" value="Class I glutamine amidotransferase-like"/>
    <property type="match status" value="1"/>
</dbReference>
<dbReference type="Gene3D" id="3.40.50.880">
    <property type="match status" value="1"/>
</dbReference>
<evidence type="ECO:0000313" key="2">
    <source>
        <dbReference type="Proteomes" id="UP001596138"/>
    </source>
</evidence>
<accession>A0ABW1SY40</accession>
<dbReference type="PANTHER" id="PTHR43235:SF1">
    <property type="entry name" value="GLUTAMINE AMIDOTRANSFERASE PB2B2.05-RELATED"/>
    <property type="match status" value="1"/>
</dbReference>
<dbReference type="PANTHER" id="PTHR43235">
    <property type="entry name" value="GLUTAMINE AMIDOTRANSFERASE PB2B2.05-RELATED"/>
    <property type="match status" value="1"/>
</dbReference>
<dbReference type="PROSITE" id="PS51273">
    <property type="entry name" value="GATASE_TYPE_1"/>
    <property type="match status" value="1"/>
</dbReference>
<proteinExistence type="predicted"/>
<dbReference type="RefSeq" id="WP_386764026.1">
    <property type="nucleotide sequence ID" value="NZ_JBHSTI010000007.1"/>
</dbReference>
<protein>
    <submittedName>
        <fullName evidence="1">Gamma-glutamyl-gamma-aminobutyrate hydrolase family protein</fullName>
    </submittedName>
</protein>
<keyword evidence="1" id="KW-0378">Hydrolase</keyword>
<dbReference type="CDD" id="cd01745">
    <property type="entry name" value="GATase1_2"/>
    <property type="match status" value="1"/>
</dbReference>
<dbReference type="InterPro" id="IPR011697">
    <property type="entry name" value="Peptidase_C26"/>
</dbReference>
<dbReference type="Proteomes" id="UP001596138">
    <property type="component" value="Unassembled WGS sequence"/>
</dbReference>
<keyword evidence="2" id="KW-1185">Reference proteome</keyword>
<name>A0ABW1SY40_9ACTN</name>
<dbReference type="Pfam" id="PF07722">
    <property type="entry name" value="Peptidase_C26"/>
    <property type="match status" value="1"/>
</dbReference>
<comment type="caution">
    <text evidence="1">The sequence shown here is derived from an EMBL/GenBank/DDBJ whole genome shotgun (WGS) entry which is preliminary data.</text>
</comment>
<dbReference type="InterPro" id="IPR044668">
    <property type="entry name" value="PuuD-like"/>
</dbReference>
<dbReference type="EMBL" id="JBHSTI010000007">
    <property type="protein sequence ID" value="MFC6236979.1"/>
    <property type="molecule type" value="Genomic_DNA"/>
</dbReference>